<dbReference type="OMA" id="CCYMAVE"/>
<dbReference type="EMBL" id="CP012525">
    <property type="protein sequence ID" value="ALC43738.1"/>
    <property type="molecule type" value="Genomic_DNA"/>
</dbReference>
<dbReference type="PANTHER" id="PTHR10974:SF9">
    <property type="entry name" value="DUF229 DOMAIN CONTAINING PROTEIN-RELATED"/>
    <property type="match status" value="1"/>
</dbReference>
<dbReference type="GO" id="GO:0005615">
    <property type="term" value="C:extracellular space"/>
    <property type="evidence" value="ECO:0007669"/>
    <property type="project" value="TreeGrafter"/>
</dbReference>
<gene>
    <name evidence="2" type="ORF">Dbus_chr3Lg904</name>
</gene>
<dbReference type="InterPro" id="IPR017850">
    <property type="entry name" value="Alkaline_phosphatase_core_sf"/>
</dbReference>
<protein>
    <submittedName>
        <fullName evidence="2">Ilp8</fullName>
    </submittedName>
</protein>
<proteinExistence type="predicted"/>
<evidence type="ECO:0000313" key="2">
    <source>
        <dbReference type="EMBL" id="ALC43738.1"/>
    </source>
</evidence>
<dbReference type="CDD" id="cd16021">
    <property type="entry name" value="ALP_like"/>
    <property type="match status" value="1"/>
</dbReference>
<evidence type="ECO:0000313" key="3">
    <source>
        <dbReference type="Proteomes" id="UP000494163"/>
    </source>
</evidence>
<name>A0A0M4EIL9_DROBS</name>
<dbReference type="SUPFAM" id="SSF53649">
    <property type="entry name" value="Alkaline phosphatase-like"/>
    <property type="match status" value="1"/>
</dbReference>
<dbReference type="PANTHER" id="PTHR10974">
    <property type="entry name" value="FI08016P-RELATED"/>
    <property type="match status" value="1"/>
</dbReference>
<organism evidence="2 3">
    <name type="scientific">Drosophila busckii</name>
    <name type="common">Fruit fly</name>
    <dbReference type="NCBI Taxonomy" id="30019"/>
    <lineage>
        <taxon>Eukaryota</taxon>
        <taxon>Metazoa</taxon>
        <taxon>Ecdysozoa</taxon>
        <taxon>Arthropoda</taxon>
        <taxon>Hexapoda</taxon>
        <taxon>Insecta</taxon>
        <taxon>Pterygota</taxon>
        <taxon>Neoptera</taxon>
        <taxon>Endopterygota</taxon>
        <taxon>Diptera</taxon>
        <taxon>Brachycera</taxon>
        <taxon>Muscomorpha</taxon>
        <taxon>Ephydroidea</taxon>
        <taxon>Drosophilidae</taxon>
        <taxon>Drosophila</taxon>
    </lineage>
</organism>
<dbReference type="STRING" id="30019.A0A0M4EIL9"/>
<dbReference type="Gene3D" id="3.40.720.10">
    <property type="entry name" value="Alkaline Phosphatase, subunit A"/>
    <property type="match status" value="1"/>
</dbReference>
<feature type="chain" id="PRO_5005793232" evidence="1">
    <location>
        <begin position="25"/>
        <end position="504"/>
    </location>
</feature>
<dbReference type="Proteomes" id="UP000494163">
    <property type="component" value="Chromosome 3L"/>
</dbReference>
<feature type="signal peptide" evidence="1">
    <location>
        <begin position="1"/>
        <end position="24"/>
    </location>
</feature>
<dbReference type="Pfam" id="PF02995">
    <property type="entry name" value="DUF229"/>
    <property type="match status" value="1"/>
</dbReference>
<accession>A0A0M4EIL9</accession>
<sequence>MANFFHYKILAAIIFFAWITTFQTNQFINNNSCRIPDPDPFEADLMKNFNRLSYKPCTLLQPLTYVEYNEYTESYVLYINESVIETYVKIDLEFAVQPDVSLDCCYMSVIRRNENKIEMEECEGFKSSVELPNKLDGFIVRCRLNGKLIYTNGHATVPERVQLRQRLSNWTAAAGGRARPSVLLIGIDTMSRQNLRRAMPDTHRYMEANNWFEMAGYNKVANHTFPNLLPFLTGLNLTSVLKTCNPYLFAGLDKCNFIWQLYSELGYVTAFGEDDVAINTFNYRKHGFWERPVDYYMRPYLMAAEHWLDKTERADYQQCLGYVHTSEHVYNYALEFTRRYRNDSYFGMFWTNTHSHNAILYQSSAMDKYMVEFLQRLVRQGTMEHSVVILLSDHGVRRGGSNQTRLSWLEDRQPMLFIWLPGYLRQQQPELVDALRKNRNRLTNPFDLYMTLKHLLALSGRSTREMYTSAADCAQCQSLLLPVSPTRRCADVAIADHWCTCGKI</sequence>
<keyword evidence="3" id="KW-1185">Reference proteome</keyword>
<dbReference type="AlphaFoldDB" id="A0A0M4EIL9"/>
<dbReference type="FunFam" id="3.40.720.10:FF:000017">
    <property type="entry name" value="Predicted protein"/>
    <property type="match status" value="1"/>
</dbReference>
<dbReference type="InterPro" id="IPR004245">
    <property type="entry name" value="DUF229"/>
</dbReference>
<dbReference type="OrthoDB" id="413313at2759"/>
<evidence type="ECO:0000256" key="1">
    <source>
        <dbReference type="SAM" id="SignalP"/>
    </source>
</evidence>
<keyword evidence="1" id="KW-0732">Signal</keyword>
<reference evidence="2 3" key="1">
    <citation type="submission" date="2015-08" db="EMBL/GenBank/DDBJ databases">
        <title>Ancestral chromatin configuration constrains chromatin evolution on differentiating sex chromosomes in Drosophila.</title>
        <authorList>
            <person name="Zhou Q."/>
            <person name="Bachtrog D."/>
        </authorList>
    </citation>
    <scope>NUCLEOTIDE SEQUENCE [LARGE SCALE GENOMIC DNA]</scope>
    <source>
        <tissue evidence="2">Whole larvae</tissue>
    </source>
</reference>